<feature type="region of interest" description="Disordered" evidence="1">
    <location>
        <begin position="19"/>
        <end position="49"/>
    </location>
</feature>
<evidence type="ECO:0000256" key="1">
    <source>
        <dbReference type="SAM" id="MobiDB-lite"/>
    </source>
</evidence>
<reference evidence="3" key="1">
    <citation type="submission" date="2020-06" db="EMBL/GenBank/DDBJ databases">
        <title>WGS assembly of Ceratodon purpureus strain R40.</title>
        <authorList>
            <person name="Carey S.B."/>
            <person name="Jenkins J."/>
            <person name="Shu S."/>
            <person name="Lovell J.T."/>
            <person name="Sreedasyam A."/>
            <person name="Maumus F."/>
            <person name="Tiley G.P."/>
            <person name="Fernandez-Pozo N."/>
            <person name="Barry K."/>
            <person name="Chen C."/>
            <person name="Wang M."/>
            <person name="Lipzen A."/>
            <person name="Daum C."/>
            <person name="Saski C.A."/>
            <person name="Payton A.C."/>
            <person name="Mcbreen J.C."/>
            <person name="Conrad R.E."/>
            <person name="Kollar L.M."/>
            <person name="Olsson S."/>
            <person name="Huttunen S."/>
            <person name="Landis J.B."/>
            <person name="Wickett N.J."/>
            <person name="Johnson M.G."/>
            <person name="Rensing S.A."/>
            <person name="Grimwood J."/>
            <person name="Schmutz J."/>
            <person name="Mcdaniel S.F."/>
        </authorList>
    </citation>
    <scope>NUCLEOTIDE SEQUENCE</scope>
    <source>
        <strain evidence="3">R40</strain>
    </source>
</reference>
<gene>
    <name evidence="3" type="ORF">KC19_VG057000</name>
</gene>
<organism evidence="3 4">
    <name type="scientific">Ceratodon purpureus</name>
    <name type="common">Fire moss</name>
    <name type="synonym">Dicranum purpureum</name>
    <dbReference type="NCBI Taxonomy" id="3225"/>
    <lineage>
        <taxon>Eukaryota</taxon>
        <taxon>Viridiplantae</taxon>
        <taxon>Streptophyta</taxon>
        <taxon>Embryophyta</taxon>
        <taxon>Bryophyta</taxon>
        <taxon>Bryophytina</taxon>
        <taxon>Bryopsida</taxon>
        <taxon>Dicranidae</taxon>
        <taxon>Pseudoditrichales</taxon>
        <taxon>Ditrichaceae</taxon>
        <taxon>Ceratodon</taxon>
    </lineage>
</organism>
<proteinExistence type="predicted"/>
<dbReference type="AlphaFoldDB" id="A0A8T0HMD3"/>
<keyword evidence="2" id="KW-0732">Signal</keyword>
<keyword evidence="4" id="KW-1185">Reference proteome</keyword>
<feature type="chain" id="PRO_5035723684" evidence="2">
    <location>
        <begin position="19"/>
        <end position="49"/>
    </location>
</feature>
<feature type="signal peptide" evidence="2">
    <location>
        <begin position="1"/>
        <end position="18"/>
    </location>
</feature>
<dbReference type="Proteomes" id="UP000822688">
    <property type="component" value="Chromosome V"/>
</dbReference>
<accession>A0A8T0HMD3</accession>
<dbReference type="EMBL" id="CM026426">
    <property type="protein sequence ID" value="KAG0571964.1"/>
    <property type="molecule type" value="Genomic_DNA"/>
</dbReference>
<name>A0A8T0HMD3_CERPU</name>
<protein>
    <submittedName>
        <fullName evidence="3">Uncharacterized protein</fullName>
    </submittedName>
</protein>
<evidence type="ECO:0000256" key="2">
    <source>
        <dbReference type="SAM" id="SignalP"/>
    </source>
</evidence>
<sequence length="49" mass="5397">MRMLPLLLTSAFLDTITARHQNRTSREPHTMQRGGSENSHPCDGCGGTN</sequence>
<evidence type="ECO:0000313" key="3">
    <source>
        <dbReference type="EMBL" id="KAG0571964.1"/>
    </source>
</evidence>
<comment type="caution">
    <text evidence="3">The sequence shown here is derived from an EMBL/GenBank/DDBJ whole genome shotgun (WGS) entry which is preliminary data.</text>
</comment>
<evidence type="ECO:0000313" key="4">
    <source>
        <dbReference type="Proteomes" id="UP000822688"/>
    </source>
</evidence>